<reference evidence="3" key="1">
    <citation type="journal article" date="2023" name="Plant J.">
        <title>The genome of the king protea, Protea cynaroides.</title>
        <authorList>
            <person name="Chang J."/>
            <person name="Duong T.A."/>
            <person name="Schoeman C."/>
            <person name="Ma X."/>
            <person name="Roodt D."/>
            <person name="Barker N."/>
            <person name="Li Z."/>
            <person name="Van de Peer Y."/>
            <person name="Mizrachi E."/>
        </authorList>
    </citation>
    <scope>NUCLEOTIDE SEQUENCE</scope>
    <source>
        <tissue evidence="3">Young leaves</tissue>
    </source>
</reference>
<protein>
    <recommendedName>
        <fullName evidence="5">NADH dehydrogenase subunit 6</fullName>
    </recommendedName>
</protein>
<sequence length="145" mass="14894">MVGISKNAGFAVMVVLIFAVAAVTAQDGSIAPSPSLDTGAGFAFPVSVGLLCSSLVFSFMALALVFILFKPNIDLFWISMAQINTSMATVILFVFVIFSAAAMISAQDAPAPAPSMDNGAGVTLPVSVAVLCSSLVLSLFGLFKH</sequence>
<proteinExistence type="predicted"/>
<keyword evidence="1" id="KW-1133">Transmembrane helix</keyword>
<evidence type="ECO:0000313" key="4">
    <source>
        <dbReference type="Proteomes" id="UP001141806"/>
    </source>
</evidence>
<feature type="transmembrane region" description="Helical" evidence="1">
    <location>
        <begin position="81"/>
        <end position="104"/>
    </location>
</feature>
<dbReference type="OrthoDB" id="851643at2759"/>
<keyword evidence="4" id="KW-1185">Reference proteome</keyword>
<keyword evidence="2" id="KW-0732">Signal</keyword>
<dbReference type="EMBL" id="JAMYWD010000005">
    <property type="protein sequence ID" value="KAJ4972407.1"/>
    <property type="molecule type" value="Genomic_DNA"/>
</dbReference>
<dbReference type="AlphaFoldDB" id="A0A9Q0KKV3"/>
<dbReference type="Proteomes" id="UP001141806">
    <property type="component" value="Unassembled WGS sequence"/>
</dbReference>
<keyword evidence="1" id="KW-0812">Transmembrane</keyword>
<gene>
    <name evidence="3" type="ORF">NE237_005506</name>
</gene>
<feature type="transmembrane region" description="Helical" evidence="1">
    <location>
        <begin position="124"/>
        <end position="143"/>
    </location>
</feature>
<evidence type="ECO:0000313" key="3">
    <source>
        <dbReference type="EMBL" id="KAJ4972407.1"/>
    </source>
</evidence>
<feature type="signal peptide" evidence="2">
    <location>
        <begin position="1"/>
        <end position="25"/>
    </location>
</feature>
<accession>A0A9Q0KKV3</accession>
<organism evidence="3 4">
    <name type="scientific">Protea cynaroides</name>
    <dbReference type="NCBI Taxonomy" id="273540"/>
    <lineage>
        <taxon>Eukaryota</taxon>
        <taxon>Viridiplantae</taxon>
        <taxon>Streptophyta</taxon>
        <taxon>Embryophyta</taxon>
        <taxon>Tracheophyta</taxon>
        <taxon>Spermatophyta</taxon>
        <taxon>Magnoliopsida</taxon>
        <taxon>Proteales</taxon>
        <taxon>Proteaceae</taxon>
        <taxon>Protea</taxon>
    </lineage>
</organism>
<comment type="caution">
    <text evidence="3">The sequence shown here is derived from an EMBL/GenBank/DDBJ whole genome shotgun (WGS) entry which is preliminary data.</text>
</comment>
<feature type="chain" id="PRO_5040326351" description="NADH dehydrogenase subunit 6" evidence="2">
    <location>
        <begin position="26"/>
        <end position="145"/>
    </location>
</feature>
<evidence type="ECO:0000256" key="2">
    <source>
        <dbReference type="SAM" id="SignalP"/>
    </source>
</evidence>
<dbReference type="PANTHER" id="PTHR33659:SF11">
    <property type="entry name" value="TRANSMEMBRANE PROTEIN"/>
    <property type="match status" value="1"/>
</dbReference>
<evidence type="ECO:0008006" key="5">
    <source>
        <dbReference type="Google" id="ProtNLM"/>
    </source>
</evidence>
<dbReference type="PANTHER" id="PTHR33659">
    <property type="entry name" value="PROTEIN, PUTATIVE-RELATED-RELATED"/>
    <property type="match status" value="1"/>
</dbReference>
<keyword evidence="1" id="KW-0472">Membrane</keyword>
<evidence type="ECO:0000256" key="1">
    <source>
        <dbReference type="SAM" id="Phobius"/>
    </source>
</evidence>
<name>A0A9Q0KKV3_9MAGN</name>
<feature type="transmembrane region" description="Helical" evidence="1">
    <location>
        <begin position="41"/>
        <end position="69"/>
    </location>
</feature>